<evidence type="ECO:0000256" key="9">
    <source>
        <dbReference type="ARBA" id="ARBA00060997"/>
    </source>
</evidence>
<evidence type="ECO:0000256" key="3">
    <source>
        <dbReference type="ARBA" id="ARBA00022605"/>
    </source>
</evidence>
<dbReference type="GO" id="GO:0008652">
    <property type="term" value="P:amino acid biosynthetic process"/>
    <property type="evidence" value="ECO:0007669"/>
    <property type="project" value="UniProtKB-KW"/>
</dbReference>
<dbReference type="Proteomes" id="UP001388673">
    <property type="component" value="Unassembled WGS sequence"/>
</dbReference>
<proteinExistence type="inferred from homology"/>
<evidence type="ECO:0000256" key="7">
    <source>
        <dbReference type="ARBA" id="ARBA00049024"/>
    </source>
</evidence>
<evidence type="ECO:0000256" key="5">
    <source>
        <dbReference type="ARBA" id="ARBA00022857"/>
    </source>
</evidence>
<sequence length="460" mass="48754">MSDPSSSSSSSNGNAESIARAARRAFEDSQLVATSERDVALRAIRETLEDAKEEVIAANKKDMEAAQALAAIGQLSTSLVSRLDLSRPGKFESMLQGITDVAALPAPTGLVTFAKEIGPGLELHRVTCPIGVLLVIFEARPEVVVNIAALAIKSGNAAILKGGKESIHTATLLSSLIATALSQTSIPSTFIQSVSTRSEISSLLAQDKYIDLVMPRGGNELVKSIQNSTRIPVMGHADGICAVYLDESSVEEKAVRVVVESKTDYMAACNAAETLLVHESLVNTLWPKVASALLSANVRLRCDPTTLSSLNNLPLAAKLVTVSSESDYSTEFLGPTIAVKTVSSVQEAIKHINAHSSHHTDSIVTESEESMSAWCRGLDSANCFVNASTRFADGTRYGLGTEVGISTGKTHARGPVGLDGLVIYKYMMRSTKADGSVIADHEKGGKGYTHKDLQKGEPPF</sequence>
<dbReference type="InterPro" id="IPR016162">
    <property type="entry name" value="Ald_DH_N"/>
</dbReference>
<dbReference type="FunFam" id="3.40.309.10:FF:000006">
    <property type="entry name" value="Gamma-glutamyl phosphate reductase"/>
    <property type="match status" value="1"/>
</dbReference>
<comment type="caution">
    <text evidence="13">The sequence shown here is derived from an EMBL/GenBank/DDBJ whole genome shotgun (WGS) entry which is preliminary data.</text>
</comment>
<dbReference type="GeneID" id="92182386"/>
<dbReference type="InterPro" id="IPR016163">
    <property type="entry name" value="Ald_DH_C"/>
</dbReference>
<protein>
    <recommendedName>
        <fullName evidence="2">glutamate-5-semialdehyde dehydrogenase</fullName>
        <ecNumber evidence="2">1.2.1.41</ecNumber>
    </recommendedName>
    <alternativeName>
        <fullName evidence="11">Glutamate-5-semialdehyde dehydrogenase</fullName>
    </alternativeName>
    <alternativeName>
        <fullName evidence="10">Glutamyl-gamma-semialdehyde dehydrogenase</fullName>
    </alternativeName>
</protein>
<dbReference type="KEGG" id="kne:92182386"/>
<comment type="similarity">
    <text evidence="9">Belongs to the gamma-glutamyl phosphate reductase family.</text>
</comment>
<evidence type="ECO:0000313" key="13">
    <source>
        <dbReference type="EMBL" id="KAK8849792.1"/>
    </source>
</evidence>
<dbReference type="AlphaFoldDB" id="A0AAW0YIX7"/>
<keyword evidence="3" id="KW-0028">Amino-acid biosynthesis</keyword>
<feature type="domain" description="Aldehyde dehydrogenase" evidence="12">
    <location>
        <begin position="11"/>
        <end position="301"/>
    </location>
</feature>
<organism evidence="13 14">
    <name type="scientific">Kwoniella newhampshirensis</name>
    <dbReference type="NCBI Taxonomy" id="1651941"/>
    <lineage>
        <taxon>Eukaryota</taxon>
        <taxon>Fungi</taxon>
        <taxon>Dikarya</taxon>
        <taxon>Basidiomycota</taxon>
        <taxon>Agaricomycotina</taxon>
        <taxon>Tremellomycetes</taxon>
        <taxon>Tremellales</taxon>
        <taxon>Cryptococcaceae</taxon>
        <taxon>Kwoniella</taxon>
    </lineage>
</organism>
<comment type="pathway">
    <text evidence="1">Amino-acid biosynthesis; L-proline biosynthesis; L-glutamate 5-semialdehyde from L-glutamate: step 2/2.</text>
</comment>
<keyword evidence="14" id="KW-1185">Reference proteome</keyword>
<dbReference type="GO" id="GO:0050661">
    <property type="term" value="F:NADP binding"/>
    <property type="evidence" value="ECO:0007669"/>
    <property type="project" value="InterPro"/>
</dbReference>
<evidence type="ECO:0000256" key="2">
    <source>
        <dbReference type="ARBA" id="ARBA00013002"/>
    </source>
</evidence>
<dbReference type="GO" id="GO:0004350">
    <property type="term" value="F:glutamate-5-semialdehyde dehydrogenase activity"/>
    <property type="evidence" value="ECO:0007669"/>
    <property type="project" value="UniProtKB-EC"/>
</dbReference>
<dbReference type="PIRSF" id="PIRSF000151">
    <property type="entry name" value="GPR"/>
    <property type="match status" value="1"/>
</dbReference>
<evidence type="ECO:0000256" key="8">
    <source>
        <dbReference type="ARBA" id="ARBA00059423"/>
    </source>
</evidence>
<reference evidence="13 14" key="1">
    <citation type="journal article" date="2024" name="bioRxiv">
        <title>Comparative genomics of Cryptococcus and Kwoniella reveals pathogenesis evolution and contrasting karyotype dynamics via intercentromeric recombination or chromosome fusion.</title>
        <authorList>
            <person name="Coelho M.A."/>
            <person name="David-Palma M."/>
            <person name="Shea T."/>
            <person name="Bowers K."/>
            <person name="McGinley-Smith S."/>
            <person name="Mohammad A.W."/>
            <person name="Gnirke A."/>
            <person name="Yurkov A.M."/>
            <person name="Nowrousian M."/>
            <person name="Sun S."/>
            <person name="Cuomo C.A."/>
            <person name="Heitman J."/>
        </authorList>
    </citation>
    <scope>NUCLEOTIDE SEQUENCE [LARGE SCALE GENOMIC DNA]</scope>
    <source>
        <strain evidence="13 14">CBS 13917</strain>
    </source>
</reference>
<dbReference type="Pfam" id="PF00171">
    <property type="entry name" value="Aldedh"/>
    <property type="match status" value="1"/>
</dbReference>
<dbReference type="EC" id="1.2.1.41" evidence="2"/>
<dbReference type="PROSITE" id="PS01223">
    <property type="entry name" value="PROA"/>
    <property type="match status" value="1"/>
</dbReference>
<comment type="function">
    <text evidence="8">Catalyzes the NADPH dependent reduction of L-gamma-glutamyl 5-phosphate into L-glutamate 5-semialdehyde and phosphate. The product spontaneously undergoes cyclization to form 1-pyrroline-5-carboxylate.</text>
</comment>
<dbReference type="InterPro" id="IPR020593">
    <property type="entry name" value="G-glutamylP_reductase_CS"/>
</dbReference>
<dbReference type="InterPro" id="IPR000965">
    <property type="entry name" value="GPR_dom"/>
</dbReference>
<dbReference type="NCBIfam" id="TIGR00407">
    <property type="entry name" value="proA"/>
    <property type="match status" value="1"/>
</dbReference>
<dbReference type="NCBIfam" id="NF001221">
    <property type="entry name" value="PRK00197.1"/>
    <property type="match status" value="1"/>
</dbReference>
<dbReference type="PANTHER" id="PTHR11063:SF8">
    <property type="entry name" value="DELTA-1-PYRROLINE-5-CARBOXYLATE SYNTHASE"/>
    <property type="match status" value="1"/>
</dbReference>
<comment type="catalytic activity">
    <reaction evidence="7">
        <text>L-glutamate 5-semialdehyde + phosphate + NADP(+) = L-glutamyl 5-phosphate + NADPH + H(+)</text>
        <dbReference type="Rhea" id="RHEA:19541"/>
        <dbReference type="ChEBI" id="CHEBI:15378"/>
        <dbReference type="ChEBI" id="CHEBI:43474"/>
        <dbReference type="ChEBI" id="CHEBI:57783"/>
        <dbReference type="ChEBI" id="CHEBI:58066"/>
        <dbReference type="ChEBI" id="CHEBI:58274"/>
        <dbReference type="ChEBI" id="CHEBI:58349"/>
        <dbReference type="EC" id="1.2.1.41"/>
    </reaction>
</comment>
<evidence type="ECO:0000256" key="11">
    <source>
        <dbReference type="ARBA" id="ARBA00077451"/>
    </source>
</evidence>
<name>A0AAW0YIX7_9TREE</name>
<dbReference type="Gene3D" id="3.40.309.10">
    <property type="entry name" value="Aldehyde Dehydrogenase, Chain A, domain 2"/>
    <property type="match status" value="1"/>
</dbReference>
<dbReference type="Gene3D" id="3.40.605.10">
    <property type="entry name" value="Aldehyde Dehydrogenase, Chain A, domain 1"/>
    <property type="match status" value="1"/>
</dbReference>
<dbReference type="EMBL" id="JBCAWK010000009">
    <property type="protein sequence ID" value="KAK8849792.1"/>
    <property type="molecule type" value="Genomic_DNA"/>
</dbReference>
<dbReference type="PANTHER" id="PTHR11063">
    <property type="entry name" value="GLUTAMATE SEMIALDEHYDE DEHYDROGENASE"/>
    <property type="match status" value="1"/>
</dbReference>
<keyword evidence="6" id="KW-0560">Oxidoreductase</keyword>
<evidence type="ECO:0000256" key="10">
    <source>
        <dbReference type="ARBA" id="ARBA00075718"/>
    </source>
</evidence>
<dbReference type="SUPFAM" id="SSF53720">
    <property type="entry name" value="ALDH-like"/>
    <property type="match status" value="1"/>
</dbReference>
<dbReference type="InterPro" id="IPR016161">
    <property type="entry name" value="Ald_DH/histidinol_DH"/>
</dbReference>
<evidence type="ECO:0000256" key="6">
    <source>
        <dbReference type="ARBA" id="ARBA00023002"/>
    </source>
</evidence>
<keyword evidence="4" id="KW-0641">Proline biosynthesis</keyword>
<evidence type="ECO:0000256" key="4">
    <source>
        <dbReference type="ARBA" id="ARBA00022650"/>
    </source>
</evidence>
<evidence type="ECO:0000259" key="12">
    <source>
        <dbReference type="Pfam" id="PF00171"/>
    </source>
</evidence>
<evidence type="ECO:0000313" key="14">
    <source>
        <dbReference type="Proteomes" id="UP001388673"/>
    </source>
</evidence>
<dbReference type="CDD" id="cd07079">
    <property type="entry name" value="ALDH_F18-19_ProA-GPR"/>
    <property type="match status" value="1"/>
</dbReference>
<dbReference type="InterPro" id="IPR015590">
    <property type="entry name" value="Aldehyde_DH_dom"/>
</dbReference>
<dbReference type="HAMAP" id="MF_00412">
    <property type="entry name" value="ProA"/>
    <property type="match status" value="1"/>
</dbReference>
<accession>A0AAW0YIX7</accession>
<dbReference type="InterPro" id="IPR012134">
    <property type="entry name" value="Glu-5-SA_DH"/>
</dbReference>
<keyword evidence="5" id="KW-0521">NADP</keyword>
<gene>
    <name evidence="13" type="ORF">IAR55_005128</name>
</gene>
<dbReference type="RefSeq" id="XP_066801680.1">
    <property type="nucleotide sequence ID" value="XM_066948221.1"/>
</dbReference>
<evidence type="ECO:0000256" key="1">
    <source>
        <dbReference type="ARBA" id="ARBA00004985"/>
    </source>
</evidence>